<evidence type="ECO:0000313" key="3">
    <source>
        <dbReference type="Proteomes" id="UP000271291"/>
    </source>
</evidence>
<evidence type="ECO:0000313" key="1">
    <source>
        <dbReference type="EMBL" id="AZS86335.1"/>
    </source>
</evidence>
<dbReference type="Pfam" id="PF13560">
    <property type="entry name" value="HTH_31"/>
    <property type="match status" value="1"/>
</dbReference>
<dbReference type="InterPro" id="IPR010982">
    <property type="entry name" value="Lambda_DNA-bd_dom_sf"/>
</dbReference>
<dbReference type="InterPro" id="IPR001387">
    <property type="entry name" value="Cro/C1-type_HTH"/>
</dbReference>
<keyword evidence="4" id="KW-1185">Reference proteome</keyword>
<dbReference type="InterPro" id="IPR011990">
    <property type="entry name" value="TPR-like_helical_dom_sf"/>
</dbReference>
<dbReference type="SUPFAM" id="SSF48452">
    <property type="entry name" value="TPR-like"/>
    <property type="match status" value="1"/>
</dbReference>
<dbReference type="RefSeq" id="WP_127179154.1">
    <property type="nucleotide sequence ID" value="NZ_CP029078.1"/>
</dbReference>
<dbReference type="Gene3D" id="1.10.260.40">
    <property type="entry name" value="lambda repressor-like DNA-binding domains"/>
    <property type="match status" value="1"/>
</dbReference>
<dbReference type="EMBL" id="CP029078">
    <property type="protein sequence ID" value="QCN86801.1"/>
    <property type="molecule type" value="Genomic_DNA"/>
</dbReference>
<proteinExistence type="predicted"/>
<reference evidence="2 4" key="1">
    <citation type="submission" date="2018-04" db="EMBL/GenBank/DDBJ databases">
        <title>Complete genome sequences of Streptomyces griseoviridis K61 and characterization of antagonistic properties of biological control agents.</title>
        <authorList>
            <person name="Mariita R.M."/>
            <person name="Sello J.K."/>
        </authorList>
    </citation>
    <scope>NUCLEOTIDE SEQUENCE [LARGE SCALE GENOMIC DNA]</scope>
    <source>
        <strain evidence="2 4">K61</strain>
    </source>
</reference>
<dbReference type="AlphaFoldDB" id="A0A3Q9KX20"/>
<dbReference type="SUPFAM" id="SSF47413">
    <property type="entry name" value="lambda repressor-like DNA-binding domains"/>
    <property type="match status" value="1"/>
</dbReference>
<dbReference type="GO" id="GO:0003677">
    <property type="term" value="F:DNA binding"/>
    <property type="evidence" value="ECO:0007669"/>
    <property type="project" value="InterPro"/>
</dbReference>
<evidence type="ECO:0000313" key="2">
    <source>
        <dbReference type="EMBL" id="QCN86801.1"/>
    </source>
</evidence>
<dbReference type="Proteomes" id="UP000501753">
    <property type="component" value="Chromosome"/>
</dbReference>
<gene>
    <name evidence="2" type="ORF">DDJ31_19010</name>
    <name evidence="1" type="ORF">ELQ87_20275</name>
</gene>
<dbReference type="EMBL" id="CP034687">
    <property type="protein sequence ID" value="AZS86335.1"/>
    <property type="molecule type" value="Genomic_DNA"/>
</dbReference>
<reference evidence="1 3" key="2">
    <citation type="submission" date="2018-12" db="EMBL/GenBank/DDBJ databases">
        <title>Streptomyces griseoviridis F1-27 complete genome.</title>
        <authorList>
            <person name="Mariita R.M."/>
            <person name="Sello J.K."/>
        </authorList>
    </citation>
    <scope>NUCLEOTIDE SEQUENCE [LARGE SCALE GENOMIC DNA]</scope>
    <source>
        <strain evidence="1 3">F1-27</strain>
    </source>
</reference>
<dbReference type="OrthoDB" id="3213425at2"/>
<dbReference type="Proteomes" id="UP000271291">
    <property type="component" value="Chromosome"/>
</dbReference>
<accession>A0A3Q9KX20</accession>
<evidence type="ECO:0000313" key="4">
    <source>
        <dbReference type="Proteomes" id="UP000501753"/>
    </source>
</evidence>
<protein>
    <submittedName>
        <fullName evidence="1">Transcriptional regulator</fullName>
    </submittedName>
</protein>
<organism evidence="1 3">
    <name type="scientific">Streptomyces griseoviridis</name>
    <dbReference type="NCBI Taxonomy" id="45398"/>
    <lineage>
        <taxon>Bacteria</taxon>
        <taxon>Bacillati</taxon>
        <taxon>Actinomycetota</taxon>
        <taxon>Actinomycetes</taxon>
        <taxon>Kitasatosporales</taxon>
        <taxon>Streptomycetaceae</taxon>
        <taxon>Streptomyces</taxon>
    </lineage>
</organism>
<sequence>MGDDRRQQFGQYLAGLRRATGKSQRQLAAVLCSLSGTQSVTRTEVSRWERGGRIPDVWLPYLAAALATPETQLRQAVAYARGDSLAQLPGATAMLAHLLPPGDPLEPLRARTGQRVGADAVTGLAGRVHALRLADDVLSGGDLIAPAFRELTKAITLYRGASYSSDTGRGLLVQIGELAQITGWVASDAGRVDDAERAYRLGISAAKQAGDGPLVAHLAGSLAYQWSNTGRERDGVDLATAALAEAGVDAPGQTRALFHDRVAWAHTRLGRPHAQQAVRALGEAHDALDDGADDEAPLWAYWVSREELEVMDARVFTELHRPLRAVPLLTDVLTRYDATRARELALYRSWLAVALADANEPEQAAAEALRVVELSRELSSTRTAARVRAVLERLTEYDDVPEVRDVLAGHGHLLLV</sequence>
<dbReference type="CDD" id="cd00093">
    <property type="entry name" value="HTH_XRE"/>
    <property type="match status" value="1"/>
</dbReference>
<name>A0A3Q9KX20_STRGD</name>
<dbReference type="KEGG" id="sgd:ELQ87_20275"/>
<dbReference type="Gene3D" id="1.25.40.10">
    <property type="entry name" value="Tetratricopeptide repeat domain"/>
    <property type="match status" value="1"/>
</dbReference>